<comment type="caution">
    <text evidence="3">The sequence shown here is derived from an EMBL/GenBank/DDBJ whole genome shotgun (WGS) entry which is preliminary data.</text>
</comment>
<dbReference type="PROSITE" id="PS51375">
    <property type="entry name" value="PPR"/>
    <property type="match status" value="3"/>
</dbReference>
<sequence length="266" mass="29134">MIRSARSERAGIGSKRCRFSAKLLQRRWPASSATTLGSAPAAKACSGSWPCCCSSRYGKRGWSSLSSPDRSSSGYSAGISACERGEQWQRALLLLSEMREAKLEPDVIHHAGISACEKDGQWQQASSLLSEMGDMELEPNVVSYSAVISACEKDGRWQRALLLLGEMWEARLEPNVITTVPWSARARKACSGTRPCGCSVRCGRRIWSPTLVSYSSGLSACEKGGQWQRALLLLREMREAKLELDSAIVVRSARARKSSNGSGLWR</sequence>
<dbReference type="InterPro" id="IPR002885">
    <property type="entry name" value="PPR_rpt"/>
</dbReference>
<reference evidence="3" key="1">
    <citation type="submission" date="2023-10" db="EMBL/GenBank/DDBJ databases">
        <authorList>
            <person name="Chen Y."/>
            <person name="Shah S."/>
            <person name="Dougan E. K."/>
            <person name="Thang M."/>
            <person name="Chan C."/>
        </authorList>
    </citation>
    <scope>NUCLEOTIDE SEQUENCE [LARGE SCALE GENOMIC DNA]</scope>
</reference>
<evidence type="ECO:0008006" key="5">
    <source>
        <dbReference type="Google" id="ProtNLM"/>
    </source>
</evidence>
<dbReference type="InterPro" id="IPR011990">
    <property type="entry name" value="TPR-like_helical_dom_sf"/>
</dbReference>
<dbReference type="NCBIfam" id="TIGR00756">
    <property type="entry name" value="PPR"/>
    <property type="match status" value="2"/>
</dbReference>
<dbReference type="Proteomes" id="UP001189429">
    <property type="component" value="Unassembled WGS sequence"/>
</dbReference>
<dbReference type="Gene3D" id="1.25.40.10">
    <property type="entry name" value="Tetratricopeptide repeat domain"/>
    <property type="match status" value="2"/>
</dbReference>
<dbReference type="InterPro" id="IPR051222">
    <property type="entry name" value="PPR/CCM1_RNA-binding"/>
</dbReference>
<name>A0ABN9Y170_9DINO</name>
<organism evidence="3 4">
    <name type="scientific">Prorocentrum cordatum</name>
    <dbReference type="NCBI Taxonomy" id="2364126"/>
    <lineage>
        <taxon>Eukaryota</taxon>
        <taxon>Sar</taxon>
        <taxon>Alveolata</taxon>
        <taxon>Dinophyceae</taxon>
        <taxon>Prorocentrales</taxon>
        <taxon>Prorocentraceae</taxon>
        <taxon>Prorocentrum</taxon>
    </lineage>
</organism>
<dbReference type="PANTHER" id="PTHR47942">
    <property type="entry name" value="TETRATRICOPEPTIDE REPEAT (TPR)-LIKE SUPERFAMILY PROTEIN-RELATED"/>
    <property type="match status" value="1"/>
</dbReference>
<dbReference type="PANTHER" id="PTHR47942:SF63">
    <property type="entry name" value="PENTATRICOPEPTIDE REPEAT-CONTAINING PROTEIN"/>
    <property type="match status" value="1"/>
</dbReference>
<evidence type="ECO:0000313" key="3">
    <source>
        <dbReference type="EMBL" id="CAK0904775.1"/>
    </source>
</evidence>
<proteinExistence type="predicted"/>
<protein>
    <recommendedName>
        <fullName evidence="5">Pentacotripeptide-repeat region of PRORP domain-containing protein</fullName>
    </recommendedName>
</protein>
<feature type="repeat" description="PPR" evidence="2">
    <location>
        <begin position="140"/>
        <end position="174"/>
    </location>
</feature>
<dbReference type="EMBL" id="CAUYUJ010021459">
    <property type="protein sequence ID" value="CAK0904775.1"/>
    <property type="molecule type" value="Genomic_DNA"/>
</dbReference>
<dbReference type="Pfam" id="PF13041">
    <property type="entry name" value="PPR_2"/>
    <property type="match status" value="1"/>
</dbReference>
<evidence type="ECO:0000313" key="4">
    <source>
        <dbReference type="Proteomes" id="UP001189429"/>
    </source>
</evidence>
<feature type="repeat" description="PPR" evidence="2">
    <location>
        <begin position="71"/>
        <end position="105"/>
    </location>
</feature>
<evidence type="ECO:0000256" key="2">
    <source>
        <dbReference type="PROSITE-ProRule" id="PRU00708"/>
    </source>
</evidence>
<accession>A0ABN9Y170</accession>
<gene>
    <name evidence="3" type="ORF">PCOR1329_LOCUS80701</name>
</gene>
<evidence type="ECO:0000256" key="1">
    <source>
        <dbReference type="ARBA" id="ARBA00022737"/>
    </source>
</evidence>
<keyword evidence="4" id="KW-1185">Reference proteome</keyword>
<keyword evidence="1" id="KW-0677">Repeat</keyword>
<feature type="repeat" description="PPR" evidence="2">
    <location>
        <begin position="210"/>
        <end position="244"/>
    </location>
</feature>
<dbReference type="Pfam" id="PF01535">
    <property type="entry name" value="PPR"/>
    <property type="match status" value="1"/>
</dbReference>